<dbReference type="PANTHER" id="PTHR12192:SF2">
    <property type="entry name" value="GLUTATHIONE-SPECIFIC GAMMA-GLUTAMYLCYCLOTRANSFERASE 2"/>
    <property type="match status" value="1"/>
</dbReference>
<dbReference type="OrthoDB" id="9795692at2"/>
<dbReference type="PANTHER" id="PTHR12192">
    <property type="entry name" value="CATION TRANSPORT PROTEIN CHAC-RELATED"/>
    <property type="match status" value="1"/>
</dbReference>
<dbReference type="GO" id="GO:0005737">
    <property type="term" value="C:cytoplasm"/>
    <property type="evidence" value="ECO:0007669"/>
    <property type="project" value="TreeGrafter"/>
</dbReference>
<reference evidence="3 4" key="1">
    <citation type="submission" date="2014-03" db="EMBL/GenBank/DDBJ databases">
        <title>Bradyrhizobium valentinum sp. nov., isolated from effective nodules of Lupinus mariae-josephae, a lupine endemic of basic-lime soils in Eastern Spain.</title>
        <authorList>
            <person name="Duran D."/>
            <person name="Rey L."/>
            <person name="Navarro A."/>
            <person name="Busquets A."/>
            <person name="Imperial J."/>
            <person name="Ruiz-Argueso T."/>
        </authorList>
    </citation>
    <scope>NUCLEOTIDE SEQUENCE [LARGE SCALE GENOMIC DNA]</scope>
    <source>
        <strain evidence="3 4">Ro19</strain>
    </source>
</reference>
<dbReference type="RefSeq" id="WP_057848242.1">
    <property type="nucleotide sequence ID" value="NZ_LLYA01000232.1"/>
</dbReference>
<dbReference type="GO" id="GO:0006751">
    <property type="term" value="P:glutathione catabolic process"/>
    <property type="evidence" value="ECO:0007669"/>
    <property type="project" value="InterPro"/>
</dbReference>
<dbReference type="CDD" id="cd06661">
    <property type="entry name" value="GGCT_like"/>
    <property type="match status" value="1"/>
</dbReference>
<sequence>MPTTLREMALTLDLVARTTRVVEDAGPSPGAVYMTDEDYDAAIGNVLAHAPLSDVWLFGYGSLLWKPVCEFSESRIATVRGWHRAFCYRVARFRGTRDKPGLMLALDRGGRCKGMIFRLPPDQVLASLNALFRREMMVKPAVNVPRWVTAETDEGPIRALGMVVNRESPHYSGTLPLEEAANILASAAGHWGSCAEYLRETVVRLEELGIHDESLWQLQALVAERLQFTLSSENSN</sequence>
<dbReference type="Pfam" id="PF04752">
    <property type="entry name" value="ChaC"/>
    <property type="match status" value="1"/>
</dbReference>
<evidence type="ECO:0000313" key="3">
    <source>
        <dbReference type="EMBL" id="KRR14908.1"/>
    </source>
</evidence>
<evidence type="ECO:0000313" key="4">
    <source>
        <dbReference type="Proteomes" id="UP000052023"/>
    </source>
</evidence>
<protein>
    <recommendedName>
        <fullName evidence="1">glutathione-specific gamma-glutamylcyclotransferase</fullName>
        <ecNumber evidence="1">4.3.2.7</ecNumber>
    </recommendedName>
</protein>
<keyword evidence="2" id="KW-0456">Lyase</keyword>
<gene>
    <name evidence="3" type="ORF">CQ13_37660</name>
</gene>
<dbReference type="GO" id="GO:0061928">
    <property type="term" value="F:glutathione specific gamma-glutamylcyclotransferase activity"/>
    <property type="evidence" value="ECO:0007669"/>
    <property type="project" value="UniProtKB-EC"/>
</dbReference>
<dbReference type="SUPFAM" id="SSF110857">
    <property type="entry name" value="Gamma-glutamyl cyclotransferase-like"/>
    <property type="match status" value="1"/>
</dbReference>
<accession>A0A0R3M4M6</accession>
<comment type="caution">
    <text evidence="3">The sequence shown here is derived from an EMBL/GenBank/DDBJ whole genome shotgun (WGS) entry which is preliminary data.</text>
</comment>
<organism evidence="3 4">
    <name type="scientific">Bradyrhizobium retamae</name>
    <dbReference type="NCBI Taxonomy" id="1300035"/>
    <lineage>
        <taxon>Bacteria</taxon>
        <taxon>Pseudomonadati</taxon>
        <taxon>Pseudomonadota</taxon>
        <taxon>Alphaproteobacteria</taxon>
        <taxon>Hyphomicrobiales</taxon>
        <taxon>Nitrobacteraceae</taxon>
        <taxon>Bradyrhizobium</taxon>
    </lineage>
</organism>
<dbReference type="EMBL" id="LLYA01000232">
    <property type="protein sequence ID" value="KRR14908.1"/>
    <property type="molecule type" value="Genomic_DNA"/>
</dbReference>
<dbReference type="InterPro" id="IPR013024">
    <property type="entry name" value="GGCT-like"/>
</dbReference>
<dbReference type="AlphaFoldDB" id="A0A0R3M4M6"/>
<keyword evidence="4" id="KW-1185">Reference proteome</keyword>
<evidence type="ECO:0000256" key="1">
    <source>
        <dbReference type="ARBA" id="ARBA00012344"/>
    </source>
</evidence>
<dbReference type="InterPro" id="IPR006840">
    <property type="entry name" value="ChaC"/>
</dbReference>
<proteinExistence type="predicted"/>
<name>A0A0R3M4M6_9BRAD</name>
<dbReference type="Gene3D" id="3.10.490.10">
    <property type="entry name" value="Gamma-glutamyl cyclotransferase-like"/>
    <property type="match status" value="1"/>
</dbReference>
<dbReference type="InterPro" id="IPR036568">
    <property type="entry name" value="GGCT-like_sf"/>
</dbReference>
<evidence type="ECO:0000256" key="2">
    <source>
        <dbReference type="ARBA" id="ARBA00023239"/>
    </source>
</evidence>
<dbReference type="EC" id="4.3.2.7" evidence="1"/>
<dbReference type="Proteomes" id="UP000052023">
    <property type="component" value="Unassembled WGS sequence"/>
</dbReference>